<dbReference type="Pfam" id="PF20516">
    <property type="entry name" value="PDDEXK_12"/>
    <property type="match status" value="1"/>
</dbReference>
<keyword evidence="3 9" id="KW-0812">Transmembrane</keyword>
<name>A0A8H4R0F2_9HELO</name>
<evidence type="ECO:0000256" key="2">
    <source>
        <dbReference type="ARBA" id="ARBA00007992"/>
    </source>
</evidence>
<proteinExistence type="inferred from homology"/>
<feature type="transmembrane region" description="Helical" evidence="9">
    <location>
        <begin position="946"/>
        <end position="969"/>
    </location>
</feature>
<accession>A0A8H4R0F2</accession>
<dbReference type="PANTHER" id="PTHR13789:SF236">
    <property type="entry name" value="MONOOXYGENASE, PUTATIVE (AFU_ORTHOLOGUE AFUA_6G12060)-RELATED"/>
    <property type="match status" value="1"/>
</dbReference>
<evidence type="ECO:0000256" key="7">
    <source>
        <dbReference type="ARBA" id="ARBA00023136"/>
    </source>
</evidence>
<sequence length="1098" mass="121558">MAGQSIIDGWMEDVYEQGTLACDSVAESPLEENEVAHRREKRQETSADEGTDRGRKRWKTTPLLEKDTTDLPRSRSPARALRSNSRTKPLQEKSAYTASLNNASTASAIKLTSATTLSQSSTHSESKSRSRVRSRSPAKTVHDLENADPPTRYLQMQHPDNQIPPSQLLIPHLDEFDAEDDELFDNVADDNAEETFREILRIQTKARRCFESDKPEASWGEEVVRPLLDLATLRVDGRAVVENVTSTNILPPTLIPRGSGSEGLPYEEKRVDYCIFLEPTKEEAQSIKSRLKKLPDGEVWSINQTAAFYLREKPLLSSIELKKSRSNHDPLLQLAIWNSALFQKLEDLLNIAGSSNSMLPVPSVTVSGHNWQVYYSYIEEDGRSRNTLRDGDEVNWIITHKDVEDIKESWFQPGDMNAVRELVQDCDPRMKAVMEKTKECLDWKICYRDPIPTWVSNSHKIALLGDSRHPHLPTSAQGASQATESAAVLALCLKLAGKDNVPLATRVYEKLRFARVRLSQLNSEELRDRWHNALKDLDRNIEINPEDVKIKGIYKFNQTKQEKPLLNTVTCKALDSAHVAQVRSDPKFLYQTLHPSPPSTQKSLQQQTLLQRLRGHDCNQSTAIFSGLLASGPDPKASGSLQSSDKQTTFTPDSHSENPKYDLDIVGQTTLLEAQGNAHFKRLGWKRLTVVLLVEAIALGTLSIPGAFATLGMVAGVITTVGMGLIAIYTSYVVGQVKLAFPHVAHYADAGRLMMGRFGYELIGAMFALELIFLVGSHCLTGAIAFGNLTSDGACSLVFAVVSAIILLFLAIPPSFADVAILGYIDFVSIMLAIGITMVATGVASGKEIGGVAAVNWSAWPKEDVTFVEAFIAITNIVFAYSFAVCQFSFMDEMHTTTDYVKSIWALGLIEIFIYTLTGAIIYALVGQDVSSPALLSAGTLMSKVAFGIALPVIFVSGSINGTVVARYIHGRMYKDSVVRFINTKKGWITWLALITFITIIAWVIAEAIPFFSDLLSICSALFISGFTFYFPAIMWFMLIKKGKWYEKKNLFLSVVNAFIFVIGIIVLVAGTYSAIVDIMDQYKKGTVRGAFTCAPLS</sequence>
<dbReference type="InterPro" id="IPR013057">
    <property type="entry name" value="AA_transpt_TM"/>
</dbReference>
<feature type="region of interest" description="Disordered" evidence="8">
    <location>
        <begin position="113"/>
        <end position="165"/>
    </location>
</feature>
<feature type="compositionally biased region" description="Polar residues" evidence="8">
    <location>
        <begin position="639"/>
        <end position="653"/>
    </location>
</feature>
<keyword evidence="4 9" id="KW-1133">Transmembrane helix</keyword>
<dbReference type="InterPro" id="IPR036188">
    <property type="entry name" value="FAD/NAD-bd_sf"/>
</dbReference>
<evidence type="ECO:0000256" key="1">
    <source>
        <dbReference type="ARBA" id="ARBA00004370"/>
    </source>
</evidence>
<feature type="domain" description="PD-(D/E)XK nuclease-like" evidence="11">
    <location>
        <begin position="176"/>
        <end position="384"/>
    </location>
</feature>
<feature type="compositionally biased region" description="Basic and acidic residues" evidence="8">
    <location>
        <begin position="34"/>
        <end position="53"/>
    </location>
</feature>
<comment type="caution">
    <text evidence="12">The sequence shown here is derived from an EMBL/GenBank/DDBJ whole genome shotgun (WGS) entry which is preliminary data.</text>
</comment>
<dbReference type="GO" id="GO:0016020">
    <property type="term" value="C:membrane"/>
    <property type="evidence" value="ECO:0007669"/>
    <property type="project" value="UniProtKB-SubCell"/>
</dbReference>
<feature type="compositionally biased region" description="Low complexity" evidence="8">
    <location>
        <begin position="113"/>
        <end position="123"/>
    </location>
</feature>
<dbReference type="AlphaFoldDB" id="A0A8H4R0F2"/>
<dbReference type="InterPro" id="IPR046797">
    <property type="entry name" value="PDDEXK_12"/>
</dbReference>
<dbReference type="Proteomes" id="UP000566819">
    <property type="component" value="Unassembled WGS sequence"/>
</dbReference>
<evidence type="ECO:0000256" key="5">
    <source>
        <dbReference type="ARBA" id="ARBA00023002"/>
    </source>
</evidence>
<feature type="transmembrane region" description="Helical" evidence="9">
    <location>
        <begin position="989"/>
        <end position="1009"/>
    </location>
</feature>
<reference evidence="12 13" key="1">
    <citation type="submission" date="2020-03" db="EMBL/GenBank/DDBJ databases">
        <title>Draft Genome Sequence of Cudoniella acicularis.</title>
        <authorList>
            <person name="Buettner E."/>
            <person name="Kellner H."/>
        </authorList>
    </citation>
    <scope>NUCLEOTIDE SEQUENCE [LARGE SCALE GENOMIC DNA]</scope>
    <source>
        <strain evidence="12 13">DSM 108380</strain>
    </source>
</reference>
<evidence type="ECO:0000256" key="8">
    <source>
        <dbReference type="SAM" id="MobiDB-lite"/>
    </source>
</evidence>
<feature type="compositionally biased region" description="Low complexity" evidence="8">
    <location>
        <begin position="74"/>
        <end position="86"/>
    </location>
</feature>
<dbReference type="PANTHER" id="PTHR13789">
    <property type="entry name" value="MONOOXYGENASE"/>
    <property type="match status" value="1"/>
</dbReference>
<feature type="transmembrane region" description="Helical" evidence="9">
    <location>
        <begin position="1051"/>
        <end position="1076"/>
    </location>
</feature>
<keyword evidence="6" id="KW-0503">Monooxygenase</keyword>
<feature type="transmembrane region" description="Helical" evidence="9">
    <location>
        <begin position="1015"/>
        <end position="1039"/>
    </location>
</feature>
<feature type="region of interest" description="Disordered" evidence="8">
    <location>
        <begin position="25"/>
        <end position="95"/>
    </location>
</feature>
<evidence type="ECO:0000256" key="9">
    <source>
        <dbReference type="SAM" id="Phobius"/>
    </source>
</evidence>
<dbReference type="Pfam" id="PF01490">
    <property type="entry name" value="Aa_trans"/>
    <property type="match status" value="1"/>
</dbReference>
<feature type="transmembrane region" description="Helical" evidence="9">
    <location>
        <begin position="762"/>
        <end position="787"/>
    </location>
</feature>
<dbReference type="GO" id="GO:0004497">
    <property type="term" value="F:monooxygenase activity"/>
    <property type="evidence" value="ECO:0007669"/>
    <property type="project" value="UniProtKB-KW"/>
</dbReference>
<protein>
    <recommendedName>
        <fullName evidence="14">Amino acid transporter transmembrane domain-containing protein</fullName>
    </recommendedName>
</protein>
<dbReference type="OrthoDB" id="40134at2759"/>
<dbReference type="Gene3D" id="3.50.50.60">
    <property type="entry name" value="FAD/NAD(P)-binding domain"/>
    <property type="match status" value="1"/>
</dbReference>
<evidence type="ECO:0000256" key="6">
    <source>
        <dbReference type="ARBA" id="ARBA00023033"/>
    </source>
</evidence>
<evidence type="ECO:0000256" key="4">
    <source>
        <dbReference type="ARBA" id="ARBA00022989"/>
    </source>
</evidence>
<organism evidence="12 13">
    <name type="scientific">Cudoniella acicularis</name>
    <dbReference type="NCBI Taxonomy" id="354080"/>
    <lineage>
        <taxon>Eukaryota</taxon>
        <taxon>Fungi</taxon>
        <taxon>Dikarya</taxon>
        <taxon>Ascomycota</taxon>
        <taxon>Pezizomycotina</taxon>
        <taxon>Leotiomycetes</taxon>
        <taxon>Helotiales</taxon>
        <taxon>Tricladiaceae</taxon>
        <taxon>Cudoniella</taxon>
    </lineage>
</organism>
<evidence type="ECO:0000313" key="13">
    <source>
        <dbReference type="Proteomes" id="UP000566819"/>
    </source>
</evidence>
<keyword evidence="5" id="KW-0560">Oxidoreductase</keyword>
<feature type="transmembrane region" description="Helical" evidence="9">
    <location>
        <begin position="865"/>
        <end position="884"/>
    </location>
</feature>
<feature type="transmembrane region" description="Helical" evidence="9">
    <location>
        <begin position="824"/>
        <end position="845"/>
    </location>
</feature>
<evidence type="ECO:0008006" key="14">
    <source>
        <dbReference type="Google" id="ProtNLM"/>
    </source>
</evidence>
<comment type="subcellular location">
    <subcellularLocation>
        <location evidence="1">Membrane</location>
    </subcellularLocation>
</comment>
<feature type="transmembrane region" description="Helical" evidence="9">
    <location>
        <begin position="904"/>
        <end position="926"/>
    </location>
</feature>
<feature type="region of interest" description="Disordered" evidence="8">
    <location>
        <begin position="634"/>
        <end position="658"/>
    </location>
</feature>
<feature type="transmembrane region" description="Helical" evidence="9">
    <location>
        <begin position="714"/>
        <end position="734"/>
    </location>
</feature>
<dbReference type="EMBL" id="JAAMPI010002014">
    <property type="protein sequence ID" value="KAF4620124.1"/>
    <property type="molecule type" value="Genomic_DNA"/>
</dbReference>
<evidence type="ECO:0000256" key="3">
    <source>
        <dbReference type="ARBA" id="ARBA00022692"/>
    </source>
</evidence>
<dbReference type="SUPFAM" id="SSF51905">
    <property type="entry name" value="FAD/NAD(P)-binding domain"/>
    <property type="match status" value="1"/>
</dbReference>
<feature type="compositionally biased region" description="Basic and acidic residues" evidence="8">
    <location>
        <begin position="64"/>
        <end position="73"/>
    </location>
</feature>
<keyword evidence="13" id="KW-1185">Reference proteome</keyword>
<evidence type="ECO:0000259" key="11">
    <source>
        <dbReference type="Pfam" id="PF20516"/>
    </source>
</evidence>
<evidence type="ECO:0000259" key="10">
    <source>
        <dbReference type="Pfam" id="PF01490"/>
    </source>
</evidence>
<feature type="domain" description="Amino acid transporter transmembrane" evidence="10">
    <location>
        <begin position="683"/>
        <end position="1076"/>
    </location>
</feature>
<dbReference type="InterPro" id="IPR050493">
    <property type="entry name" value="FAD-dep_Monooxygenase_BioMet"/>
</dbReference>
<feature type="transmembrane region" description="Helical" evidence="9">
    <location>
        <begin position="793"/>
        <end position="812"/>
    </location>
</feature>
<gene>
    <name evidence="12" type="ORF">G7Y89_g14698</name>
</gene>
<keyword evidence="7 9" id="KW-0472">Membrane</keyword>
<comment type="similarity">
    <text evidence="2">Belongs to the paxM FAD-dependent monooxygenase family.</text>
</comment>
<evidence type="ECO:0000313" key="12">
    <source>
        <dbReference type="EMBL" id="KAF4620124.1"/>
    </source>
</evidence>